<name>A0AA48HU72_9ALTE</name>
<sequence length="81" mass="9057">MQFLKFFLLITMLVTGLPALANEGATSKAEAAKLAQRQVTGRVLKVEAQGNKYRVKILQSSGRVIFIEIQRKTAQHKERGE</sequence>
<dbReference type="Proteomes" id="UP001333710">
    <property type="component" value="Chromosome"/>
</dbReference>
<protein>
    <recommendedName>
        <fullName evidence="4">PepSY domain-containing protein</fullName>
    </recommendedName>
</protein>
<dbReference type="AlphaFoldDB" id="A0AA48HU72"/>
<evidence type="ECO:0000313" key="3">
    <source>
        <dbReference type="Proteomes" id="UP001333710"/>
    </source>
</evidence>
<keyword evidence="1" id="KW-0732">Signal</keyword>
<reference evidence="2" key="1">
    <citation type="submission" date="2023-01" db="EMBL/GenBank/DDBJ databases">
        <title>Complete genome sequence of Planctobacterium marinum strain Dej080120_11.</title>
        <authorList>
            <person name="Ueki S."/>
            <person name="Maruyama F."/>
        </authorList>
    </citation>
    <scope>NUCLEOTIDE SEQUENCE</scope>
    <source>
        <strain evidence="2">Dej080120_11</strain>
    </source>
</reference>
<dbReference type="RefSeq" id="WP_338291952.1">
    <property type="nucleotide sequence ID" value="NZ_AP027272.1"/>
</dbReference>
<feature type="signal peptide" evidence="1">
    <location>
        <begin position="1"/>
        <end position="21"/>
    </location>
</feature>
<feature type="chain" id="PRO_5041469837" description="PepSY domain-containing protein" evidence="1">
    <location>
        <begin position="22"/>
        <end position="81"/>
    </location>
</feature>
<proteinExistence type="predicted"/>
<evidence type="ECO:0000256" key="1">
    <source>
        <dbReference type="SAM" id="SignalP"/>
    </source>
</evidence>
<keyword evidence="3" id="KW-1185">Reference proteome</keyword>
<dbReference type="EMBL" id="AP027272">
    <property type="protein sequence ID" value="BDX05938.1"/>
    <property type="molecule type" value="Genomic_DNA"/>
</dbReference>
<dbReference type="KEGG" id="pmaw:MACH26_14590"/>
<evidence type="ECO:0008006" key="4">
    <source>
        <dbReference type="Google" id="ProtNLM"/>
    </source>
</evidence>
<evidence type="ECO:0000313" key="2">
    <source>
        <dbReference type="EMBL" id="BDX05938.1"/>
    </source>
</evidence>
<accession>A0AA48HU72</accession>
<gene>
    <name evidence="2" type="ORF">MACH26_14590</name>
</gene>
<organism evidence="2 3">
    <name type="scientific">Planctobacterium marinum</name>
    <dbReference type="NCBI Taxonomy" id="1631968"/>
    <lineage>
        <taxon>Bacteria</taxon>
        <taxon>Pseudomonadati</taxon>
        <taxon>Pseudomonadota</taxon>
        <taxon>Gammaproteobacteria</taxon>
        <taxon>Alteromonadales</taxon>
        <taxon>Alteromonadaceae</taxon>
        <taxon>Planctobacterium</taxon>
    </lineage>
</organism>